<keyword evidence="1" id="KW-0723">Serine/threonine-protein kinase</keyword>
<feature type="domain" description="Protein kinase" evidence="12">
    <location>
        <begin position="35"/>
        <end position="342"/>
    </location>
</feature>
<evidence type="ECO:0000256" key="10">
    <source>
        <dbReference type="PROSITE-ProRule" id="PRU10141"/>
    </source>
</evidence>
<feature type="compositionally biased region" description="Low complexity" evidence="11">
    <location>
        <begin position="847"/>
        <end position="867"/>
    </location>
</feature>
<keyword evidence="3" id="KW-0479">Metal-binding</keyword>
<dbReference type="InterPro" id="IPR017441">
    <property type="entry name" value="Protein_kinase_ATP_BS"/>
</dbReference>
<feature type="region of interest" description="Disordered" evidence="11">
    <location>
        <begin position="639"/>
        <end position="686"/>
    </location>
</feature>
<dbReference type="PROSITE" id="PS50089">
    <property type="entry name" value="ZF_RING_2"/>
    <property type="match status" value="1"/>
</dbReference>
<evidence type="ECO:0000256" key="5">
    <source>
        <dbReference type="ARBA" id="ARBA00022771"/>
    </source>
</evidence>
<dbReference type="EMBL" id="CAUYUJ010000219">
    <property type="protein sequence ID" value="CAK0789310.1"/>
    <property type="molecule type" value="Genomic_DNA"/>
</dbReference>
<dbReference type="Gene3D" id="1.10.510.10">
    <property type="entry name" value="Transferase(Phosphotransferase) domain 1"/>
    <property type="match status" value="1"/>
</dbReference>
<evidence type="ECO:0000256" key="3">
    <source>
        <dbReference type="ARBA" id="ARBA00022723"/>
    </source>
</evidence>
<dbReference type="PROSITE" id="PS00107">
    <property type="entry name" value="PROTEIN_KINASE_ATP"/>
    <property type="match status" value="1"/>
</dbReference>
<evidence type="ECO:0000256" key="8">
    <source>
        <dbReference type="ARBA" id="ARBA00022840"/>
    </source>
</evidence>
<dbReference type="Proteomes" id="UP001189429">
    <property type="component" value="Unassembled WGS sequence"/>
</dbReference>
<dbReference type="InterPro" id="IPR050205">
    <property type="entry name" value="CDPK_Ser/Thr_kinases"/>
</dbReference>
<dbReference type="InterPro" id="IPR000719">
    <property type="entry name" value="Prot_kinase_dom"/>
</dbReference>
<evidence type="ECO:0000259" key="12">
    <source>
        <dbReference type="PROSITE" id="PS50011"/>
    </source>
</evidence>
<feature type="binding site" evidence="10">
    <location>
        <position position="64"/>
    </location>
    <ligand>
        <name>ATP</name>
        <dbReference type="ChEBI" id="CHEBI:30616"/>
    </ligand>
</feature>
<accession>A0ABN9PDN3</accession>
<dbReference type="InterPro" id="IPR013083">
    <property type="entry name" value="Znf_RING/FYVE/PHD"/>
</dbReference>
<evidence type="ECO:0000256" key="6">
    <source>
        <dbReference type="ARBA" id="ARBA00022777"/>
    </source>
</evidence>
<evidence type="ECO:0000256" key="9">
    <source>
        <dbReference type="PROSITE-ProRule" id="PRU00175"/>
    </source>
</evidence>
<evidence type="ECO:0000256" key="4">
    <source>
        <dbReference type="ARBA" id="ARBA00022741"/>
    </source>
</evidence>
<feature type="domain" description="RING-type" evidence="13">
    <location>
        <begin position="431"/>
        <end position="469"/>
    </location>
</feature>
<dbReference type="SMART" id="SM00220">
    <property type="entry name" value="S_TKc"/>
    <property type="match status" value="1"/>
</dbReference>
<dbReference type="InterPro" id="IPR017907">
    <property type="entry name" value="Znf_RING_CS"/>
</dbReference>
<dbReference type="PROSITE" id="PS00518">
    <property type="entry name" value="ZF_RING_1"/>
    <property type="match status" value="1"/>
</dbReference>
<keyword evidence="5 9" id="KW-0863">Zinc-finger</keyword>
<feature type="compositionally biased region" description="Low complexity" evidence="11">
    <location>
        <begin position="639"/>
        <end position="652"/>
    </location>
</feature>
<comment type="caution">
    <text evidence="14">The sequence shown here is derived from an EMBL/GenBank/DDBJ whole genome shotgun (WGS) entry which is preliminary data.</text>
</comment>
<dbReference type="PANTHER" id="PTHR24349">
    <property type="entry name" value="SERINE/THREONINE-PROTEIN KINASE"/>
    <property type="match status" value="1"/>
</dbReference>
<proteinExistence type="predicted"/>
<organism evidence="14 15">
    <name type="scientific">Prorocentrum cordatum</name>
    <dbReference type="NCBI Taxonomy" id="2364126"/>
    <lineage>
        <taxon>Eukaryota</taxon>
        <taxon>Sar</taxon>
        <taxon>Alveolata</taxon>
        <taxon>Dinophyceae</taxon>
        <taxon>Prorocentrales</taxon>
        <taxon>Prorocentraceae</taxon>
        <taxon>Prorocentrum</taxon>
    </lineage>
</organism>
<dbReference type="Pfam" id="PF00069">
    <property type="entry name" value="Pkinase"/>
    <property type="match status" value="1"/>
</dbReference>
<evidence type="ECO:0000256" key="2">
    <source>
        <dbReference type="ARBA" id="ARBA00022679"/>
    </source>
</evidence>
<dbReference type="InterPro" id="IPR011009">
    <property type="entry name" value="Kinase-like_dom_sf"/>
</dbReference>
<keyword evidence="6" id="KW-0418">Kinase</keyword>
<evidence type="ECO:0000313" key="15">
    <source>
        <dbReference type="Proteomes" id="UP001189429"/>
    </source>
</evidence>
<dbReference type="Gene3D" id="3.30.40.10">
    <property type="entry name" value="Zinc/RING finger domain, C3HC4 (zinc finger)"/>
    <property type="match status" value="1"/>
</dbReference>
<evidence type="ECO:0000313" key="14">
    <source>
        <dbReference type="EMBL" id="CAK0789310.1"/>
    </source>
</evidence>
<sequence>MGQGQALVAPGEAAPAELRRLAARGGRLEDVCEIERGRKPLGKGSFGTVYRGRLKAGGGAVAVKALDKRRMRDLKVPVSMIASEVGLMRECASEDRFVRLLSFVDTSTAYYLILEFCDGGSLDGAAQSGKDGLGERQVARLTQQLLEGIAFLHSKAICHRDVKPENAMLVGGGAASEQARVKLGDFGLAVRMQHNALPSVSVDHAISPITWSAEALLKDKVGTPAFMAPEMHLLPAKSSGGCAGYDEKVDLWAAGAVLVFLLANEYAFVDKHGRLLHQQLLRGDLPLWDADMFSGLFQKVREVAGIGRKAPTAVARDLVRQLLMPKRHHRLSAGRALRHELFREPSAAPAPVAESSRPRQFNPVEFTAAHSDATEPLLLWKDFEEGLGSIEVEFQRLAAGVVDAVGSVQIATEGWESVPVLDPSDDRLTSCVVCFQASGAFAFVCPQCHHTVCFECLGRLPRPECPHCRHEAHDVTITQQVSRIAAAWSPEAALQASSAALLAAVENPVIGRLGEVDTGASESAVDPSPPDAWRSSECHFCRAPSSAINHVCPLCSASVCFGCAKRELAARPRCPACGDARHNAAALAEYLAAGEAWAAAMDFASTFPQALSRSASGALERLRLGAAALGRQAALQPAGAAGPLGDGRAAPKGPGGGAGSACGGESSVADPPLFRGGGEASMEDQCSTGIGGERALRVQMHAAQVRVSAQTMWDGLLGIGRELITPAAAPPGCPAAAGPGEAATHAAYAVGDVVEYFGATHQRWIPARVLKANENGTWDLDCKPGVRATSMRQAAAGPSAEGGIGRRPARAQVAPEAVAAAVEGARASLALPPSMAQAAQPEVLPRESSPQPSSHSSGEPEAPFFEPAARRPPSLPAAARRPGPCAQNHVQAGLQGCRSRVTSL</sequence>
<evidence type="ECO:0000256" key="1">
    <source>
        <dbReference type="ARBA" id="ARBA00022527"/>
    </source>
</evidence>
<keyword evidence="7" id="KW-0862">Zinc</keyword>
<dbReference type="SUPFAM" id="SSF57850">
    <property type="entry name" value="RING/U-box"/>
    <property type="match status" value="1"/>
</dbReference>
<keyword evidence="15" id="KW-1185">Reference proteome</keyword>
<protein>
    <recommendedName>
        <fullName evidence="16">Non-specific serine/threonine protein kinase</fullName>
    </recommendedName>
</protein>
<gene>
    <name evidence="14" type="ORF">PCOR1329_LOCUS929</name>
</gene>
<dbReference type="InterPro" id="IPR001841">
    <property type="entry name" value="Znf_RING"/>
</dbReference>
<feature type="compositionally biased region" description="Gly residues" evidence="11">
    <location>
        <begin position="653"/>
        <end position="662"/>
    </location>
</feature>
<feature type="region of interest" description="Disordered" evidence="11">
    <location>
        <begin position="790"/>
        <end position="809"/>
    </location>
</feature>
<keyword evidence="2" id="KW-0808">Transferase</keyword>
<dbReference type="SUPFAM" id="SSF56112">
    <property type="entry name" value="Protein kinase-like (PK-like)"/>
    <property type="match status" value="1"/>
</dbReference>
<keyword evidence="8 10" id="KW-0067">ATP-binding</keyword>
<keyword evidence="4 10" id="KW-0547">Nucleotide-binding</keyword>
<evidence type="ECO:0000256" key="11">
    <source>
        <dbReference type="SAM" id="MobiDB-lite"/>
    </source>
</evidence>
<dbReference type="PROSITE" id="PS50011">
    <property type="entry name" value="PROTEIN_KINASE_DOM"/>
    <property type="match status" value="1"/>
</dbReference>
<name>A0ABN9PDN3_9DINO</name>
<evidence type="ECO:0000259" key="13">
    <source>
        <dbReference type="PROSITE" id="PS50089"/>
    </source>
</evidence>
<reference evidence="14" key="1">
    <citation type="submission" date="2023-10" db="EMBL/GenBank/DDBJ databases">
        <authorList>
            <person name="Chen Y."/>
            <person name="Shah S."/>
            <person name="Dougan E. K."/>
            <person name="Thang M."/>
            <person name="Chan C."/>
        </authorList>
    </citation>
    <scope>NUCLEOTIDE SEQUENCE [LARGE SCALE GENOMIC DNA]</scope>
</reference>
<evidence type="ECO:0000256" key="7">
    <source>
        <dbReference type="ARBA" id="ARBA00022833"/>
    </source>
</evidence>
<feature type="region of interest" description="Disordered" evidence="11">
    <location>
        <begin position="834"/>
        <end position="904"/>
    </location>
</feature>
<evidence type="ECO:0008006" key="16">
    <source>
        <dbReference type="Google" id="ProtNLM"/>
    </source>
</evidence>